<accession>G5BKN8</accession>
<dbReference type="GO" id="GO:0031514">
    <property type="term" value="C:motile cilium"/>
    <property type="evidence" value="ECO:0007669"/>
    <property type="project" value="UniProtKB-SubCell"/>
</dbReference>
<comment type="subcellular location">
    <subcellularLocation>
        <location evidence="3">Cell projection</location>
        <location evidence="3">Cilium</location>
        <location evidence="3">Flagellum</location>
    </subcellularLocation>
    <subcellularLocation>
        <location evidence="6">Chromosome</location>
        <location evidence="6">Centromere</location>
        <location evidence="6">Kinetochore</location>
    </subcellularLocation>
    <subcellularLocation>
        <location evidence="5">Cleavage furrow</location>
    </subcellularLocation>
    <subcellularLocation>
        <location evidence="4">Cytoplasm</location>
        <location evidence="4">Cytoskeleton</location>
        <location evidence="4">Cilium axoneme</location>
    </subcellularLocation>
    <subcellularLocation>
        <location evidence="1">Cytoplasm</location>
        <location evidence="1">Cytoskeleton</location>
        <location evidence="1">Spindle</location>
    </subcellularLocation>
    <subcellularLocation>
        <location evidence="2">Midbody</location>
    </subcellularLocation>
</comment>
<feature type="domain" description="Septin-type G" evidence="24">
    <location>
        <begin position="1"/>
        <end position="164"/>
    </location>
</feature>
<dbReference type="PIRSF" id="PIRSF006698">
    <property type="entry name" value="Septin"/>
    <property type="match status" value="1"/>
</dbReference>
<dbReference type="InterPro" id="IPR008115">
    <property type="entry name" value="Septin7"/>
</dbReference>
<dbReference type="InParanoid" id="G5BKN8"/>
<dbReference type="InterPro" id="IPR030379">
    <property type="entry name" value="G_SEPTIN_dom"/>
</dbReference>
<keyword evidence="20" id="KW-0131">Cell cycle</keyword>
<keyword evidence="14" id="KW-0282">Flagellum</keyword>
<keyword evidence="16" id="KW-0969">Cilium</keyword>
<evidence type="ECO:0000256" key="5">
    <source>
        <dbReference type="ARBA" id="ARBA00004626"/>
    </source>
</evidence>
<dbReference type="InterPro" id="IPR016491">
    <property type="entry name" value="Septin"/>
</dbReference>
<evidence type="ECO:0000256" key="6">
    <source>
        <dbReference type="ARBA" id="ARBA00004629"/>
    </source>
</evidence>
<keyword evidence="11" id="KW-0547">Nucleotide-binding</keyword>
<evidence type="ECO:0000256" key="18">
    <source>
        <dbReference type="ARBA" id="ARBA00023212"/>
    </source>
</evidence>
<keyword evidence="12" id="KW-0498">Mitosis</keyword>
<evidence type="ECO:0000256" key="22">
    <source>
        <dbReference type="ARBA" id="ARBA00045753"/>
    </source>
</evidence>
<keyword evidence="19" id="KW-0966">Cell projection</keyword>
<dbReference type="STRING" id="10181.G5BKN8"/>
<dbReference type="Pfam" id="PF00735">
    <property type="entry name" value="Septin"/>
    <property type="match status" value="1"/>
</dbReference>
<keyword evidence="8" id="KW-0158">Chromosome</keyword>
<organism evidence="25 26">
    <name type="scientific">Heterocephalus glaber</name>
    <name type="common">Naked mole rat</name>
    <dbReference type="NCBI Taxonomy" id="10181"/>
    <lineage>
        <taxon>Eukaryota</taxon>
        <taxon>Metazoa</taxon>
        <taxon>Chordata</taxon>
        <taxon>Craniata</taxon>
        <taxon>Vertebrata</taxon>
        <taxon>Euteleostomi</taxon>
        <taxon>Mammalia</taxon>
        <taxon>Eutheria</taxon>
        <taxon>Euarchontoglires</taxon>
        <taxon>Glires</taxon>
        <taxon>Rodentia</taxon>
        <taxon>Hystricomorpha</taxon>
        <taxon>Bathyergidae</taxon>
        <taxon>Heterocephalus</taxon>
    </lineage>
</organism>
<keyword evidence="15" id="KW-0175">Coiled coil</keyword>
<proteinExistence type="predicted"/>
<evidence type="ECO:0000256" key="23">
    <source>
        <dbReference type="ARBA" id="ARBA00079789"/>
    </source>
</evidence>
<dbReference type="FunFam" id="3.40.50.300:FF:000162">
    <property type="entry name" value="septin-7 isoform X1"/>
    <property type="match status" value="1"/>
</dbReference>
<evidence type="ECO:0000259" key="24">
    <source>
        <dbReference type="PROSITE" id="PS51719"/>
    </source>
</evidence>
<keyword evidence="18" id="KW-0206">Cytoskeleton</keyword>
<evidence type="ECO:0000313" key="26">
    <source>
        <dbReference type="Proteomes" id="UP000006813"/>
    </source>
</evidence>
<evidence type="ECO:0000256" key="9">
    <source>
        <dbReference type="ARBA" id="ARBA00022490"/>
    </source>
</evidence>
<dbReference type="GO" id="GO:0051301">
    <property type="term" value="P:cell division"/>
    <property type="evidence" value="ECO:0007669"/>
    <property type="project" value="UniProtKB-KW"/>
</dbReference>
<evidence type="ECO:0000256" key="21">
    <source>
        <dbReference type="ARBA" id="ARBA00023328"/>
    </source>
</evidence>
<evidence type="ECO:0000313" key="25">
    <source>
        <dbReference type="EMBL" id="EHB09849.1"/>
    </source>
</evidence>
<name>G5BKN8_HETGA</name>
<dbReference type="GO" id="GO:0005525">
    <property type="term" value="F:GTP binding"/>
    <property type="evidence" value="ECO:0007669"/>
    <property type="project" value="UniProtKB-KW"/>
</dbReference>
<keyword evidence="10" id="KW-0132">Cell division</keyword>
<dbReference type="GO" id="GO:0032154">
    <property type="term" value="C:cleavage furrow"/>
    <property type="evidence" value="ECO:0007669"/>
    <property type="project" value="UniProtKB-SubCell"/>
</dbReference>
<dbReference type="PRINTS" id="PR01742">
    <property type="entry name" value="SEPTIN7"/>
</dbReference>
<evidence type="ECO:0000256" key="16">
    <source>
        <dbReference type="ARBA" id="ARBA00023069"/>
    </source>
</evidence>
<gene>
    <name evidence="25" type="ORF">GW7_17564</name>
</gene>
<dbReference type="GO" id="GO:0031105">
    <property type="term" value="C:septin complex"/>
    <property type="evidence" value="ECO:0007669"/>
    <property type="project" value="InterPro"/>
</dbReference>
<keyword evidence="17" id="KW-0342">GTP-binding</keyword>
<evidence type="ECO:0000256" key="13">
    <source>
        <dbReference type="ARBA" id="ARBA00022838"/>
    </source>
</evidence>
<evidence type="ECO:0000256" key="17">
    <source>
        <dbReference type="ARBA" id="ARBA00023134"/>
    </source>
</evidence>
<keyword evidence="13" id="KW-0995">Kinetochore</keyword>
<evidence type="ECO:0000256" key="14">
    <source>
        <dbReference type="ARBA" id="ARBA00022846"/>
    </source>
</evidence>
<dbReference type="GO" id="GO:0005930">
    <property type="term" value="C:axoneme"/>
    <property type="evidence" value="ECO:0007669"/>
    <property type="project" value="UniProtKB-SubCell"/>
</dbReference>
<evidence type="ECO:0000256" key="12">
    <source>
        <dbReference type="ARBA" id="ARBA00022776"/>
    </source>
</evidence>
<keyword evidence="9" id="KW-0963">Cytoplasm</keyword>
<evidence type="ECO:0000256" key="15">
    <source>
        <dbReference type="ARBA" id="ARBA00023054"/>
    </source>
</evidence>
<evidence type="ECO:0000256" key="10">
    <source>
        <dbReference type="ARBA" id="ARBA00022618"/>
    </source>
</evidence>
<dbReference type="AlphaFoldDB" id="G5BKN8"/>
<sequence>MPDNRVQCFLYFIAPSGHGLTPLDIEFMKHLYEKVNIIPLVAKADTLTLEEYQQFQKQIMKEIQEHKIKIYEFPETDNEEENKLVKKIKDCLPFAVVGSNTIIEVNSKRIRGRQYSWGVAEVENGEHCDFTVLRNMLIRTHMWDLKDVTNKVHCDNYRSRKLAAVTHNGVDHKNKGQLTKSPLAQIEEERREHTAKMKKMEMEMEQVFEMKVKEKVQS</sequence>
<keyword evidence="21" id="KW-0137">Centromere</keyword>
<dbReference type="PANTHER" id="PTHR18884">
    <property type="entry name" value="SEPTIN"/>
    <property type="match status" value="1"/>
</dbReference>
<evidence type="ECO:0000256" key="11">
    <source>
        <dbReference type="ARBA" id="ARBA00022741"/>
    </source>
</evidence>
<evidence type="ECO:0000256" key="4">
    <source>
        <dbReference type="ARBA" id="ARBA00004430"/>
    </source>
</evidence>
<protein>
    <recommendedName>
        <fullName evidence="7">Septin-7</fullName>
    </recommendedName>
    <alternativeName>
        <fullName evidence="23">CDC10 protein homolog</fullName>
    </alternativeName>
</protein>
<comment type="function">
    <text evidence="22">Filament-forming cytoskeletal GTPase. Required for normal organization of the actin cytoskeleton. Required for normal progress through mitosis. Involved in cytokinesis. Required for normal association of CENPE with the kinetochore. Plays a role in ciliogenesis and collective cell movements. Forms a filamentous structure with SEPTIN12, SEPTIN6, SEPTIN2 and probably SEPTIN4 at the sperm annulus which is required for the structural integrity and motility of the sperm tail during postmeiotic differentiation.</text>
</comment>
<dbReference type="GO" id="GO:0030496">
    <property type="term" value="C:midbody"/>
    <property type="evidence" value="ECO:0007669"/>
    <property type="project" value="UniProtKB-SubCell"/>
</dbReference>
<dbReference type="Proteomes" id="UP000006813">
    <property type="component" value="Unassembled WGS sequence"/>
</dbReference>
<dbReference type="PROSITE" id="PS51719">
    <property type="entry name" value="G_SEPTIN"/>
    <property type="match status" value="1"/>
</dbReference>
<dbReference type="SUPFAM" id="SSF52540">
    <property type="entry name" value="P-loop containing nucleoside triphosphate hydrolases"/>
    <property type="match status" value="1"/>
</dbReference>
<evidence type="ECO:0000256" key="3">
    <source>
        <dbReference type="ARBA" id="ARBA00004230"/>
    </source>
</evidence>
<reference evidence="25 26" key="1">
    <citation type="journal article" date="2011" name="Nature">
        <title>Genome sequencing reveals insights into physiology and longevity of the naked mole rat.</title>
        <authorList>
            <person name="Kim E.B."/>
            <person name="Fang X."/>
            <person name="Fushan A.A."/>
            <person name="Huang Z."/>
            <person name="Lobanov A.V."/>
            <person name="Han L."/>
            <person name="Marino S.M."/>
            <person name="Sun X."/>
            <person name="Turanov A.A."/>
            <person name="Yang P."/>
            <person name="Yim S.H."/>
            <person name="Zhao X."/>
            <person name="Kasaikina M.V."/>
            <person name="Stoletzki N."/>
            <person name="Peng C."/>
            <person name="Polak P."/>
            <person name="Xiong Z."/>
            <person name="Kiezun A."/>
            <person name="Zhu Y."/>
            <person name="Chen Y."/>
            <person name="Kryukov G.V."/>
            <person name="Zhang Q."/>
            <person name="Peshkin L."/>
            <person name="Yang L."/>
            <person name="Bronson R.T."/>
            <person name="Buffenstein R."/>
            <person name="Wang B."/>
            <person name="Han C."/>
            <person name="Li Q."/>
            <person name="Chen L."/>
            <person name="Zhao W."/>
            <person name="Sunyaev S.R."/>
            <person name="Park T.J."/>
            <person name="Zhang G."/>
            <person name="Wang J."/>
            <person name="Gladyshev V.N."/>
        </authorList>
    </citation>
    <scope>NUCLEOTIDE SEQUENCE [LARGE SCALE GENOMIC DNA]</scope>
</reference>
<dbReference type="EMBL" id="JH170767">
    <property type="protein sequence ID" value="EHB09849.1"/>
    <property type="molecule type" value="Genomic_DNA"/>
</dbReference>
<evidence type="ECO:0000256" key="7">
    <source>
        <dbReference type="ARBA" id="ARBA00018906"/>
    </source>
</evidence>
<evidence type="ECO:0000256" key="20">
    <source>
        <dbReference type="ARBA" id="ARBA00023306"/>
    </source>
</evidence>
<evidence type="ECO:0000256" key="2">
    <source>
        <dbReference type="ARBA" id="ARBA00004214"/>
    </source>
</evidence>
<dbReference type="Gene3D" id="3.40.50.300">
    <property type="entry name" value="P-loop containing nucleotide triphosphate hydrolases"/>
    <property type="match status" value="1"/>
</dbReference>
<evidence type="ECO:0000256" key="1">
    <source>
        <dbReference type="ARBA" id="ARBA00004186"/>
    </source>
</evidence>
<dbReference type="GO" id="GO:0005819">
    <property type="term" value="C:spindle"/>
    <property type="evidence" value="ECO:0007669"/>
    <property type="project" value="UniProtKB-SubCell"/>
</dbReference>
<evidence type="ECO:0000256" key="8">
    <source>
        <dbReference type="ARBA" id="ARBA00022454"/>
    </source>
</evidence>
<evidence type="ECO:0000256" key="19">
    <source>
        <dbReference type="ARBA" id="ARBA00023273"/>
    </source>
</evidence>
<dbReference type="InterPro" id="IPR027417">
    <property type="entry name" value="P-loop_NTPase"/>
</dbReference>
<dbReference type="GO" id="GO:0000776">
    <property type="term" value="C:kinetochore"/>
    <property type="evidence" value="ECO:0007669"/>
    <property type="project" value="UniProtKB-KW"/>
</dbReference>